<dbReference type="Proteomes" id="UP000095751">
    <property type="component" value="Unassembled WGS sequence"/>
</dbReference>
<name>A0A1E7FKR0_9STRA</name>
<dbReference type="AlphaFoldDB" id="A0A1E7FKR0"/>
<feature type="region of interest" description="Disordered" evidence="1">
    <location>
        <begin position="107"/>
        <end position="128"/>
    </location>
</feature>
<dbReference type="InParanoid" id="A0A1E7FKR0"/>
<dbReference type="EMBL" id="KV784356">
    <property type="protein sequence ID" value="OEU18760.1"/>
    <property type="molecule type" value="Genomic_DNA"/>
</dbReference>
<reference evidence="2 3" key="1">
    <citation type="submission" date="2016-09" db="EMBL/GenBank/DDBJ databases">
        <title>Extensive genetic diversity and differential bi-allelic expression allows diatom success in the polar Southern Ocean.</title>
        <authorList>
            <consortium name="DOE Joint Genome Institute"/>
            <person name="Mock T."/>
            <person name="Otillar R.P."/>
            <person name="Strauss J."/>
            <person name="Dupont C."/>
            <person name="Frickenhaus S."/>
            <person name="Maumus F."/>
            <person name="Mcmullan M."/>
            <person name="Sanges R."/>
            <person name="Schmutz J."/>
            <person name="Toseland A."/>
            <person name="Valas R."/>
            <person name="Veluchamy A."/>
            <person name="Ward B.J."/>
            <person name="Allen A."/>
            <person name="Barry K."/>
            <person name="Falciatore A."/>
            <person name="Ferrante M."/>
            <person name="Fortunato A.E."/>
            <person name="Gloeckner G."/>
            <person name="Gruber A."/>
            <person name="Hipkin R."/>
            <person name="Janech M."/>
            <person name="Kroth P."/>
            <person name="Leese F."/>
            <person name="Lindquist E."/>
            <person name="Lyon B.R."/>
            <person name="Martin J."/>
            <person name="Mayer C."/>
            <person name="Parker M."/>
            <person name="Quesneville H."/>
            <person name="Raymond J."/>
            <person name="Uhlig C."/>
            <person name="Valentin K.U."/>
            <person name="Worden A.Z."/>
            <person name="Armbrust E.V."/>
            <person name="Bowler C."/>
            <person name="Green B."/>
            <person name="Moulton V."/>
            <person name="Van Oosterhout C."/>
            <person name="Grigoriev I."/>
        </authorList>
    </citation>
    <scope>NUCLEOTIDE SEQUENCE [LARGE SCALE GENOMIC DNA]</scope>
    <source>
        <strain evidence="2 3">CCMP1102</strain>
    </source>
</reference>
<feature type="compositionally biased region" description="Low complexity" evidence="1">
    <location>
        <begin position="362"/>
        <end position="371"/>
    </location>
</feature>
<evidence type="ECO:0000313" key="2">
    <source>
        <dbReference type="EMBL" id="OEU18760.1"/>
    </source>
</evidence>
<proteinExistence type="predicted"/>
<feature type="region of interest" description="Disordered" evidence="1">
    <location>
        <begin position="340"/>
        <end position="392"/>
    </location>
</feature>
<feature type="compositionally biased region" description="Basic residues" evidence="1">
    <location>
        <begin position="115"/>
        <end position="127"/>
    </location>
</feature>
<evidence type="ECO:0000313" key="3">
    <source>
        <dbReference type="Proteomes" id="UP000095751"/>
    </source>
</evidence>
<dbReference type="KEGG" id="fcy:FRACYDRAFT_260542"/>
<sequence>MTLASNFERDSPPGSEDILENWLTENDRLDRFQRNAPFKNSIRDERITSFVTSKSELDAELKSTFDLGQPKSNSEQIMDESEIKKEEIRIVQHLIDLPNIPEQGFETTETVTSGGRRKTRKKKGKRGKSLEREIAQLILKESLLSIKQDLDSAVDGFDINGNVSTNDILSDLTSSRQSKKTQECSDFGENSSILEWHTEKGQSEIFSQEGETETPSNASISDVFQFSKEDEWTAFDDSSKFNFRLLPTHHMLDKNGFPTSREADTDGSDGIMNKEDIELRGNNSREIEGMDSILDDDVNTVKTIENEEVDQVTAEAYTQEQGSVPFNVKRKTLVYHQSSVDDVKNMQNDQSSSDLPQEDETSGSSESASPSVDLFVSSTGHSDRFESPNSPSSVIEFGHKRCYKQCNTLDFKSSASTPNVHLSGAFPTSPVKPTWKPKPPEHYNYSSCEI</sequence>
<feature type="compositionally biased region" description="Polar residues" evidence="1">
    <location>
        <begin position="345"/>
        <end position="355"/>
    </location>
</feature>
<protein>
    <submittedName>
        <fullName evidence="2">Uncharacterized protein</fullName>
    </submittedName>
</protein>
<evidence type="ECO:0000256" key="1">
    <source>
        <dbReference type="SAM" id="MobiDB-lite"/>
    </source>
</evidence>
<accession>A0A1E7FKR0</accession>
<organism evidence="2 3">
    <name type="scientific">Fragilariopsis cylindrus CCMP1102</name>
    <dbReference type="NCBI Taxonomy" id="635003"/>
    <lineage>
        <taxon>Eukaryota</taxon>
        <taxon>Sar</taxon>
        <taxon>Stramenopiles</taxon>
        <taxon>Ochrophyta</taxon>
        <taxon>Bacillariophyta</taxon>
        <taxon>Bacillariophyceae</taxon>
        <taxon>Bacillariophycidae</taxon>
        <taxon>Bacillariales</taxon>
        <taxon>Bacillariaceae</taxon>
        <taxon>Fragilariopsis</taxon>
    </lineage>
</organism>
<feature type="region of interest" description="Disordered" evidence="1">
    <location>
        <begin position="414"/>
        <end position="450"/>
    </location>
</feature>
<gene>
    <name evidence="2" type="ORF">FRACYDRAFT_260542</name>
</gene>
<keyword evidence="3" id="KW-1185">Reference proteome</keyword>